<protein>
    <submittedName>
        <fullName evidence="2">DUF6970 domain-containing protein</fullName>
    </submittedName>
</protein>
<dbReference type="InterPro" id="IPR054243">
    <property type="entry name" value="DUF6970"/>
</dbReference>
<reference evidence="3" key="1">
    <citation type="journal article" date="2019" name="Int. J. Syst. Evol. Microbiol.">
        <title>The Global Catalogue of Microorganisms (GCM) 10K type strain sequencing project: providing services to taxonomists for standard genome sequencing and annotation.</title>
        <authorList>
            <consortium name="The Broad Institute Genomics Platform"/>
            <consortium name="The Broad Institute Genome Sequencing Center for Infectious Disease"/>
            <person name="Wu L."/>
            <person name="Ma J."/>
        </authorList>
    </citation>
    <scope>NUCLEOTIDE SEQUENCE [LARGE SCALE GENOMIC DNA]</scope>
    <source>
        <strain evidence="3">KCTC 23984</strain>
    </source>
</reference>
<comment type="caution">
    <text evidence="2">The sequence shown here is derived from an EMBL/GenBank/DDBJ whole genome shotgun (WGS) entry which is preliminary data.</text>
</comment>
<feature type="domain" description="DUF6970" evidence="1">
    <location>
        <begin position="49"/>
        <end position="126"/>
    </location>
</feature>
<accession>A0ABW6BSE1</accession>
<dbReference type="RefSeq" id="WP_377482264.1">
    <property type="nucleotide sequence ID" value="NZ_JBHUOX010000003.1"/>
</dbReference>
<evidence type="ECO:0000313" key="2">
    <source>
        <dbReference type="EMBL" id="MFD2999862.1"/>
    </source>
</evidence>
<dbReference type="EMBL" id="JBHUOX010000003">
    <property type="protein sequence ID" value="MFD2999862.1"/>
    <property type="molecule type" value="Genomic_DNA"/>
</dbReference>
<name>A0ABW6BSE1_9BACT</name>
<dbReference type="Pfam" id="PF22311">
    <property type="entry name" value="DUF6970"/>
    <property type="match status" value="1"/>
</dbReference>
<evidence type="ECO:0000259" key="1">
    <source>
        <dbReference type="Pfam" id="PF22311"/>
    </source>
</evidence>
<keyword evidence="3" id="KW-1185">Reference proteome</keyword>
<proteinExistence type="predicted"/>
<dbReference type="Proteomes" id="UP001597641">
    <property type="component" value="Unassembled WGS sequence"/>
</dbReference>
<gene>
    <name evidence="2" type="ORF">ACFS7Z_05795</name>
</gene>
<evidence type="ECO:0000313" key="3">
    <source>
        <dbReference type="Proteomes" id="UP001597641"/>
    </source>
</evidence>
<dbReference type="PROSITE" id="PS51257">
    <property type="entry name" value="PROKAR_LIPOPROTEIN"/>
    <property type="match status" value="1"/>
</dbReference>
<sequence>MARAYTLVRASALVIAITIAGCRPGVSPVIAEAATANAQGAPWLNQMIQQMQEDETANPPAKIYRYTYKEQEVYYVVGRCCDIPGKVYDINGKVICEPDGGITGKGDGRCPDFFEQRKDETLIWEDKREQN</sequence>
<organism evidence="2 3">
    <name type="scientific">Pontibacter toksunensis</name>
    <dbReference type="NCBI Taxonomy" id="1332631"/>
    <lineage>
        <taxon>Bacteria</taxon>
        <taxon>Pseudomonadati</taxon>
        <taxon>Bacteroidota</taxon>
        <taxon>Cytophagia</taxon>
        <taxon>Cytophagales</taxon>
        <taxon>Hymenobacteraceae</taxon>
        <taxon>Pontibacter</taxon>
    </lineage>
</organism>